<feature type="chain" id="PRO_5034966117" description="DUF7907 domain-containing protein" evidence="1">
    <location>
        <begin position="25"/>
        <end position="192"/>
    </location>
</feature>
<evidence type="ECO:0000313" key="4">
    <source>
        <dbReference type="Proteomes" id="UP000664521"/>
    </source>
</evidence>
<sequence>MQFFHNYVLNLLLLPLLLPSLVLSSPHPSAVPTKPSHPHHSRKFTLKSHVLSPPNPAFDNLDLEPYHIYPAFNYAVFVSGQKGIVGYLNGTRQEFADNTGNLLFDGGSNIVYGFIIDSVNSTYNPIEINAGLGTKGIFINQGVIKYNNPASGGFYACNETLLYGPAVQVFYKPKFITTPAGCSDVELKVNYV</sequence>
<dbReference type="EMBL" id="CAJPDS010000017">
    <property type="protein sequence ID" value="CAF9916157.1"/>
    <property type="molecule type" value="Genomic_DNA"/>
</dbReference>
<dbReference type="OrthoDB" id="3518533at2759"/>
<organism evidence="3 4">
    <name type="scientific">Heterodermia speciosa</name>
    <dbReference type="NCBI Taxonomy" id="116794"/>
    <lineage>
        <taxon>Eukaryota</taxon>
        <taxon>Fungi</taxon>
        <taxon>Dikarya</taxon>
        <taxon>Ascomycota</taxon>
        <taxon>Pezizomycotina</taxon>
        <taxon>Lecanoromycetes</taxon>
        <taxon>OSLEUM clade</taxon>
        <taxon>Lecanoromycetidae</taxon>
        <taxon>Caliciales</taxon>
        <taxon>Physciaceae</taxon>
        <taxon>Heterodermia</taxon>
    </lineage>
</organism>
<dbReference type="AlphaFoldDB" id="A0A8H3F536"/>
<keyword evidence="1" id="KW-0732">Signal</keyword>
<reference evidence="3" key="1">
    <citation type="submission" date="2021-03" db="EMBL/GenBank/DDBJ databases">
        <authorList>
            <person name="Tagirdzhanova G."/>
        </authorList>
    </citation>
    <scope>NUCLEOTIDE SEQUENCE</scope>
</reference>
<name>A0A8H3F536_9LECA</name>
<comment type="caution">
    <text evidence="3">The sequence shown here is derived from an EMBL/GenBank/DDBJ whole genome shotgun (WGS) entry which is preliminary data.</text>
</comment>
<proteinExistence type="predicted"/>
<dbReference type="Pfam" id="PF25484">
    <property type="entry name" value="DUF7907"/>
    <property type="match status" value="1"/>
</dbReference>
<gene>
    <name evidence="3" type="ORF">HETSPECPRED_002779</name>
</gene>
<dbReference type="InterPro" id="IPR057229">
    <property type="entry name" value="DUF7907"/>
</dbReference>
<dbReference type="Proteomes" id="UP000664521">
    <property type="component" value="Unassembled WGS sequence"/>
</dbReference>
<keyword evidence="4" id="KW-1185">Reference proteome</keyword>
<evidence type="ECO:0000259" key="2">
    <source>
        <dbReference type="Pfam" id="PF25484"/>
    </source>
</evidence>
<feature type="signal peptide" evidence="1">
    <location>
        <begin position="1"/>
        <end position="24"/>
    </location>
</feature>
<accession>A0A8H3F536</accession>
<protein>
    <recommendedName>
        <fullName evidence="2">DUF7907 domain-containing protein</fullName>
    </recommendedName>
</protein>
<evidence type="ECO:0000256" key="1">
    <source>
        <dbReference type="SAM" id="SignalP"/>
    </source>
</evidence>
<evidence type="ECO:0000313" key="3">
    <source>
        <dbReference type="EMBL" id="CAF9916157.1"/>
    </source>
</evidence>
<feature type="domain" description="DUF7907" evidence="2">
    <location>
        <begin position="41"/>
        <end position="190"/>
    </location>
</feature>